<gene>
    <name evidence="1" type="ORF">D8Y23_06860</name>
</gene>
<name>A0A443JHB2_9MICO</name>
<comment type="caution">
    <text evidence="1">The sequence shown here is derived from an EMBL/GenBank/DDBJ whole genome shotgun (WGS) entry which is preliminary data.</text>
</comment>
<evidence type="ECO:0000313" key="2">
    <source>
        <dbReference type="Proteomes" id="UP000285970"/>
    </source>
</evidence>
<dbReference type="Proteomes" id="UP000285970">
    <property type="component" value="Unassembled WGS sequence"/>
</dbReference>
<accession>A0A443JHB2</accession>
<dbReference type="AlphaFoldDB" id="A0A443JHB2"/>
<evidence type="ECO:0000313" key="1">
    <source>
        <dbReference type="EMBL" id="RWR19959.1"/>
    </source>
</evidence>
<organism evidence="1 2">
    <name type="scientific">Microbacterium enclense</name>
    <dbReference type="NCBI Taxonomy" id="993073"/>
    <lineage>
        <taxon>Bacteria</taxon>
        <taxon>Bacillati</taxon>
        <taxon>Actinomycetota</taxon>
        <taxon>Actinomycetes</taxon>
        <taxon>Micrococcales</taxon>
        <taxon>Microbacteriaceae</taxon>
        <taxon>Microbacterium</taxon>
    </lineage>
</organism>
<dbReference type="EMBL" id="RBZY01000019">
    <property type="protein sequence ID" value="RWR19959.1"/>
    <property type="molecule type" value="Genomic_DNA"/>
</dbReference>
<proteinExistence type="predicted"/>
<protein>
    <submittedName>
        <fullName evidence="1">Uncharacterized protein</fullName>
    </submittedName>
</protein>
<sequence length="73" mass="8427">MQWRKYLQPRPYPAAGKPGIVLEILEKPVDVDDQGRPLGFPHDVRVGYLDGRANLRTFLTSSTRLMKWTDQTE</sequence>
<reference evidence="1 2" key="1">
    <citation type="journal article" date="2018" name="Front. Microbiol.">
        <title>Novel Insights Into Bacterial Dimethylsulfoniopropionate Catabolism in the East China Sea.</title>
        <authorList>
            <person name="Liu J."/>
            <person name="Liu J."/>
            <person name="Zhang S.H."/>
            <person name="Liang J."/>
            <person name="Lin H."/>
            <person name="Song D."/>
            <person name="Yang G.P."/>
            <person name="Todd J.D."/>
            <person name="Zhang X.H."/>
        </authorList>
    </citation>
    <scope>NUCLEOTIDE SEQUENCE [LARGE SCALE GENOMIC DNA]</scope>
    <source>
        <strain evidence="1 2">ZYFD042</strain>
    </source>
</reference>